<gene>
    <name evidence="1" type="ORF">S12H4_22108</name>
</gene>
<dbReference type="EMBL" id="BARW01011469">
    <property type="protein sequence ID" value="GAI73648.1"/>
    <property type="molecule type" value="Genomic_DNA"/>
</dbReference>
<reference evidence="1" key="1">
    <citation type="journal article" date="2014" name="Front. Microbiol.">
        <title>High frequency of phylogenetically diverse reductive dehalogenase-homologous genes in deep subseafloor sedimentary metagenomes.</title>
        <authorList>
            <person name="Kawai M."/>
            <person name="Futagami T."/>
            <person name="Toyoda A."/>
            <person name="Takaki Y."/>
            <person name="Nishi S."/>
            <person name="Hori S."/>
            <person name="Arai W."/>
            <person name="Tsubouchi T."/>
            <person name="Morono Y."/>
            <person name="Uchiyama I."/>
            <person name="Ito T."/>
            <person name="Fujiyama A."/>
            <person name="Inagaki F."/>
            <person name="Takami H."/>
        </authorList>
    </citation>
    <scope>NUCLEOTIDE SEQUENCE</scope>
    <source>
        <strain evidence="1">Expedition CK06-06</strain>
    </source>
</reference>
<sequence length="115" mass="12829">MSDVLHRTTKEQRFSVNTPDYSVVDWIINPDLSGVTGVPKKYWLITGDVVSEMNQAQKDVVDGVLLPGQKTTKKASLRTEGDQVITDQGYTAGKQRSLISQHTKRFLGLTVIPFH</sequence>
<name>X1QZF2_9ZZZZ</name>
<comment type="caution">
    <text evidence="1">The sequence shown here is derived from an EMBL/GenBank/DDBJ whole genome shotgun (WGS) entry which is preliminary data.</text>
</comment>
<organism evidence="1">
    <name type="scientific">marine sediment metagenome</name>
    <dbReference type="NCBI Taxonomy" id="412755"/>
    <lineage>
        <taxon>unclassified sequences</taxon>
        <taxon>metagenomes</taxon>
        <taxon>ecological metagenomes</taxon>
    </lineage>
</organism>
<protein>
    <submittedName>
        <fullName evidence="1">Uncharacterized protein</fullName>
    </submittedName>
</protein>
<evidence type="ECO:0000313" key="1">
    <source>
        <dbReference type="EMBL" id="GAI73648.1"/>
    </source>
</evidence>
<dbReference type="AlphaFoldDB" id="X1QZF2"/>
<accession>X1QZF2</accession>
<proteinExistence type="predicted"/>